<dbReference type="AlphaFoldDB" id="A0A0R0GPV3"/>
<reference evidence="2" key="2">
    <citation type="submission" date="2018-02" db="UniProtKB">
        <authorList>
            <consortium name="EnsemblPlants"/>
        </authorList>
    </citation>
    <scope>IDENTIFICATION</scope>
    <source>
        <strain evidence="2">Williams 82</strain>
    </source>
</reference>
<proteinExistence type="predicted"/>
<gene>
    <name evidence="1" type="ORF">GLYMA_14G214900</name>
</gene>
<keyword evidence="3" id="KW-1185">Reference proteome</keyword>
<dbReference type="EMBL" id="CM000847">
    <property type="protein sequence ID" value="KRH17352.1"/>
    <property type="molecule type" value="Genomic_DNA"/>
</dbReference>
<dbReference type="Gramene" id="KRH17352">
    <property type="protein sequence ID" value="KRH17352"/>
    <property type="gene ID" value="GLYMA_14G214900"/>
</dbReference>
<evidence type="ECO:0000313" key="2">
    <source>
        <dbReference type="EnsemblPlants" id="KRH17352"/>
    </source>
</evidence>
<evidence type="ECO:0000313" key="1">
    <source>
        <dbReference type="EMBL" id="KRH17352.1"/>
    </source>
</evidence>
<accession>A0A0R0GPV3</accession>
<organism evidence="1">
    <name type="scientific">Glycine max</name>
    <name type="common">Soybean</name>
    <name type="synonym">Glycine hispida</name>
    <dbReference type="NCBI Taxonomy" id="3847"/>
    <lineage>
        <taxon>Eukaryota</taxon>
        <taxon>Viridiplantae</taxon>
        <taxon>Streptophyta</taxon>
        <taxon>Embryophyta</taxon>
        <taxon>Tracheophyta</taxon>
        <taxon>Spermatophyta</taxon>
        <taxon>Magnoliopsida</taxon>
        <taxon>eudicotyledons</taxon>
        <taxon>Gunneridae</taxon>
        <taxon>Pentapetalae</taxon>
        <taxon>rosids</taxon>
        <taxon>fabids</taxon>
        <taxon>Fabales</taxon>
        <taxon>Fabaceae</taxon>
        <taxon>Papilionoideae</taxon>
        <taxon>50 kb inversion clade</taxon>
        <taxon>NPAAA clade</taxon>
        <taxon>indigoferoid/millettioid clade</taxon>
        <taxon>Phaseoleae</taxon>
        <taxon>Glycine</taxon>
        <taxon>Glycine subgen. Soja</taxon>
    </lineage>
</organism>
<evidence type="ECO:0000313" key="3">
    <source>
        <dbReference type="Proteomes" id="UP000008827"/>
    </source>
</evidence>
<reference evidence="1" key="3">
    <citation type="submission" date="2018-07" db="EMBL/GenBank/DDBJ databases">
        <title>WGS assembly of Glycine max.</title>
        <authorList>
            <person name="Schmutz J."/>
            <person name="Cannon S."/>
            <person name="Schlueter J."/>
            <person name="Ma J."/>
            <person name="Mitros T."/>
            <person name="Nelson W."/>
            <person name="Hyten D."/>
            <person name="Song Q."/>
            <person name="Thelen J."/>
            <person name="Cheng J."/>
            <person name="Xu D."/>
            <person name="Hellsten U."/>
            <person name="May G."/>
            <person name="Yu Y."/>
            <person name="Sakurai T."/>
            <person name="Umezawa T."/>
            <person name="Bhattacharyya M."/>
            <person name="Sandhu D."/>
            <person name="Valliyodan B."/>
            <person name="Lindquist E."/>
            <person name="Peto M."/>
            <person name="Grant D."/>
            <person name="Shu S."/>
            <person name="Goodstein D."/>
            <person name="Barry K."/>
            <person name="Futrell-Griggs M."/>
            <person name="Abernathy B."/>
            <person name="Du J."/>
            <person name="Tian Z."/>
            <person name="Zhu L."/>
            <person name="Gill N."/>
            <person name="Joshi T."/>
            <person name="Libault M."/>
            <person name="Sethuraman A."/>
            <person name="Zhang X."/>
            <person name="Shinozaki K."/>
            <person name="Nguyen H."/>
            <person name="Wing R."/>
            <person name="Cregan P."/>
            <person name="Specht J."/>
            <person name="Grimwood J."/>
            <person name="Rokhsar D."/>
            <person name="Stacey G."/>
            <person name="Shoemaker R."/>
            <person name="Jackson S."/>
        </authorList>
    </citation>
    <scope>NUCLEOTIDE SEQUENCE</scope>
    <source>
        <tissue evidence="1">Callus</tissue>
    </source>
</reference>
<dbReference type="EnsemblPlants" id="KRH17352">
    <property type="protein sequence ID" value="KRH17352"/>
    <property type="gene ID" value="GLYMA_14G214900"/>
</dbReference>
<protein>
    <submittedName>
        <fullName evidence="1 2">Uncharacterized protein</fullName>
    </submittedName>
</protein>
<dbReference type="Proteomes" id="UP000008827">
    <property type="component" value="Chromosome 14"/>
</dbReference>
<dbReference type="InParanoid" id="A0A0R0GPV3"/>
<name>A0A0R0GPV3_SOYBN</name>
<reference evidence="1 2" key="1">
    <citation type="journal article" date="2010" name="Nature">
        <title>Genome sequence of the palaeopolyploid soybean.</title>
        <authorList>
            <person name="Schmutz J."/>
            <person name="Cannon S.B."/>
            <person name="Schlueter J."/>
            <person name="Ma J."/>
            <person name="Mitros T."/>
            <person name="Nelson W."/>
            <person name="Hyten D.L."/>
            <person name="Song Q."/>
            <person name="Thelen J.J."/>
            <person name="Cheng J."/>
            <person name="Xu D."/>
            <person name="Hellsten U."/>
            <person name="May G.D."/>
            <person name="Yu Y."/>
            <person name="Sakurai T."/>
            <person name="Umezawa T."/>
            <person name="Bhattacharyya M.K."/>
            <person name="Sandhu D."/>
            <person name="Valliyodan B."/>
            <person name="Lindquist E."/>
            <person name="Peto M."/>
            <person name="Grant D."/>
            <person name="Shu S."/>
            <person name="Goodstein D."/>
            <person name="Barry K."/>
            <person name="Futrell-Griggs M."/>
            <person name="Abernathy B."/>
            <person name="Du J."/>
            <person name="Tian Z."/>
            <person name="Zhu L."/>
            <person name="Gill N."/>
            <person name="Joshi T."/>
            <person name="Libault M."/>
            <person name="Sethuraman A."/>
            <person name="Zhang X.-C."/>
            <person name="Shinozaki K."/>
            <person name="Nguyen H.T."/>
            <person name="Wing R.A."/>
            <person name="Cregan P."/>
            <person name="Specht J."/>
            <person name="Grimwood J."/>
            <person name="Rokhsar D."/>
            <person name="Stacey G."/>
            <person name="Shoemaker R.C."/>
            <person name="Jackson S.A."/>
        </authorList>
    </citation>
    <scope>NUCLEOTIDE SEQUENCE [LARGE SCALE GENOMIC DNA]</scope>
    <source>
        <strain evidence="2">cv. Williams 82</strain>
        <tissue evidence="1">Callus</tissue>
    </source>
</reference>
<sequence>MTKHTMLIEYIFVPTRNCRSVSIKAGTLIFHYVPTAANSAVTTTTTPLGDHNIYGDCHNHLVGDLLFHLQDRYEKTFIFITTTTSGAGTEQEVTAQPPPAAVAVTE</sequence>